<feature type="domain" description="Glucose-methanol-choline oxidoreductase N-terminal" evidence="7">
    <location>
        <begin position="273"/>
        <end position="287"/>
    </location>
</feature>
<dbReference type="PANTHER" id="PTHR11552">
    <property type="entry name" value="GLUCOSE-METHANOL-CHOLINE GMC OXIDOREDUCTASE"/>
    <property type="match status" value="1"/>
</dbReference>
<keyword evidence="4 6" id="KW-0274">FAD</keyword>
<keyword evidence="3" id="KW-0285">Flavoprotein</keyword>
<comment type="cofactor">
    <cofactor evidence="1 6">
        <name>FAD</name>
        <dbReference type="ChEBI" id="CHEBI:57692"/>
    </cofactor>
</comment>
<dbReference type="InterPro" id="IPR012132">
    <property type="entry name" value="GMC_OxRdtase"/>
</dbReference>
<organism evidence="8 9">
    <name type="scientific">Pyrenophora seminiperda CCB06</name>
    <dbReference type="NCBI Taxonomy" id="1302712"/>
    <lineage>
        <taxon>Eukaryota</taxon>
        <taxon>Fungi</taxon>
        <taxon>Dikarya</taxon>
        <taxon>Ascomycota</taxon>
        <taxon>Pezizomycotina</taxon>
        <taxon>Dothideomycetes</taxon>
        <taxon>Pleosporomycetidae</taxon>
        <taxon>Pleosporales</taxon>
        <taxon>Pleosporineae</taxon>
        <taxon>Pleosporaceae</taxon>
        <taxon>Pyrenophora</taxon>
    </lineage>
</organism>
<dbReference type="PIRSF" id="PIRSF000137">
    <property type="entry name" value="Alcohol_oxidase"/>
    <property type="match status" value="1"/>
</dbReference>
<dbReference type="InterPro" id="IPR007867">
    <property type="entry name" value="GMC_OxRtase_C"/>
</dbReference>
<dbReference type="InterPro" id="IPR036188">
    <property type="entry name" value="FAD/NAD-bd_sf"/>
</dbReference>
<evidence type="ECO:0000256" key="5">
    <source>
        <dbReference type="PIRSR" id="PIRSR000137-1"/>
    </source>
</evidence>
<evidence type="ECO:0000256" key="6">
    <source>
        <dbReference type="PIRSR" id="PIRSR000137-2"/>
    </source>
</evidence>
<dbReference type="SUPFAM" id="SSF51905">
    <property type="entry name" value="FAD/NAD(P)-binding domain"/>
    <property type="match status" value="1"/>
</dbReference>
<evidence type="ECO:0000313" key="9">
    <source>
        <dbReference type="Proteomes" id="UP000265663"/>
    </source>
</evidence>
<gene>
    <name evidence="8" type="ORF">GMOD_00008179</name>
</gene>
<dbReference type="GO" id="GO:0016614">
    <property type="term" value="F:oxidoreductase activity, acting on CH-OH group of donors"/>
    <property type="evidence" value="ECO:0007669"/>
    <property type="project" value="InterPro"/>
</dbReference>
<dbReference type="Gene3D" id="3.30.560.10">
    <property type="entry name" value="Glucose Oxidase, domain 3"/>
    <property type="match status" value="1"/>
</dbReference>
<dbReference type="SUPFAM" id="SSF54373">
    <property type="entry name" value="FAD-linked reductases, C-terminal domain"/>
    <property type="match status" value="1"/>
</dbReference>
<evidence type="ECO:0000256" key="1">
    <source>
        <dbReference type="ARBA" id="ARBA00001974"/>
    </source>
</evidence>
<reference evidence="8 9" key="1">
    <citation type="journal article" date="2014" name="PLoS ONE">
        <title>De novo Genome Assembly of the Fungal Plant Pathogen Pyrenophora semeniperda.</title>
        <authorList>
            <person name="Soliai M.M."/>
            <person name="Meyer S.E."/>
            <person name="Udall J.A."/>
            <person name="Elzinga D.E."/>
            <person name="Hermansen R.A."/>
            <person name="Bodily P.M."/>
            <person name="Hart A.A."/>
            <person name="Coleman C.E."/>
        </authorList>
    </citation>
    <scope>NUCLEOTIDE SEQUENCE [LARGE SCALE GENOMIC DNA]</scope>
    <source>
        <strain evidence="8 9">CCB06</strain>
        <tissue evidence="8">Mycelium</tissue>
    </source>
</reference>
<dbReference type="Proteomes" id="UP000265663">
    <property type="component" value="Unassembled WGS sequence"/>
</dbReference>
<feature type="active site" description="Proton donor" evidence="5">
    <location>
        <position position="518"/>
    </location>
</feature>
<evidence type="ECO:0000256" key="4">
    <source>
        <dbReference type="ARBA" id="ARBA00022827"/>
    </source>
</evidence>
<dbReference type="GO" id="GO:0050660">
    <property type="term" value="F:flavin adenine dinucleotide binding"/>
    <property type="evidence" value="ECO:0007669"/>
    <property type="project" value="InterPro"/>
</dbReference>
<dbReference type="OrthoDB" id="269227at2759"/>
<name>A0A3M7M1V5_9PLEO</name>
<feature type="binding site" evidence="6">
    <location>
        <begin position="26"/>
        <end position="27"/>
    </location>
    <ligand>
        <name>FAD</name>
        <dbReference type="ChEBI" id="CHEBI:57692"/>
    </ligand>
</feature>
<comment type="similarity">
    <text evidence="2">Belongs to the GMC oxidoreductase family.</text>
</comment>
<feature type="active site" description="Proton acceptor" evidence="5">
    <location>
        <position position="562"/>
    </location>
</feature>
<keyword evidence="9" id="KW-1185">Reference proteome</keyword>
<dbReference type="Pfam" id="PF00732">
    <property type="entry name" value="GMC_oxred_N"/>
    <property type="match status" value="1"/>
</dbReference>
<dbReference type="AlphaFoldDB" id="A0A3M7M1V5"/>
<evidence type="ECO:0000256" key="2">
    <source>
        <dbReference type="ARBA" id="ARBA00010790"/>
    </source>
</evidence>
<dbReference type="EMBL" id="KE747816">
    <property type="protein sequence ID" value="RMZ68473.1"/>
    <property type="molecule type" value="Genomic_DNA"/>
</dbReference>
<sequence length="600" mass="65908">MAPNLERVDSVDATETYDYIICGGGTSGCVIAGRLAEDLGAKILILEAGPDNADLANVHMVGGWSQNFDGELDWNIITEPNEKANGRQVKVSRGRFLGGCSGVNGTACIRGTKQDYDDWGLEEWTGDKVFEYMKKSETFHGKEWFEADPSVHGTSGPLHVEPHDLAPISELVKESCIEAGLPYHADMFASGETPHGCGHATRTVHQGIRSTAADFVTKGLRRANITIKTEVTVDKLLLTRINAELVATGVAAISKDGKKLEFQARKEVIVAAGAYCSPAILMRSGLGPKEELEKHKVEWLVDLPGVGGNLMDHVLCFIYYEVSSPNLTNDHLVHHTDAIASAYQLYQETKTGILSTFPFGIFGFARLDDRLQDSPLWTSAPRAPGRDPMGLTSTQPNMELWNTELYGGPKQYADFPGDNKYAFAMCALLFNQHSRGSVKLASVDPKENPIVNHRYLEDPLDMLVMSEACNLANEIVMKGSATKGVIKGSWPEGKRHHEYTKREQWEEYVREHATTCYHASGTCAMGRPDDKNAVLDSRLRVRGVRKLRVADLSSVPKVNNGHTQMVAYAIGEGAAQMIKEDVKGRRNSFLRLTGERKGSA</sequence>
<proteinExistence type="inferred from homology"/>
<evidence type="ECO:0000256" key="3">
    <source>
        <dbReference type="ARBA" id="ARBA00022630"/>
    </source>
</evidence>
<dbReference type="PROSITE" id="PS00624">
    <property type="entry name" value="GMC_OXRED_2"/>
    <property type="match status" value="1"/>
</dbReference>
<dbReference type="Gene3D" id="3.50.50.60">
    <property type="entry name" value="FAD/NAD(P)-binding domain"/>
    <property type="match status" value="1"/>
</dbReference>
<dbReference type="PROSITE" id="PS51257">
    <property type="entry name" value="PROKAR_LIPOPROTEIN"/>
    <property type="match status" value="1"/>
</dbReference>
<accession>A0A3M7M1V5</accession>
<dbReference type="PANTHER" id="PTHR11552:SF147">
    <property type="entry name" value="CHOLINE DEHYDROGENASE, MITOCHONDRIAL"/>
    <property type="match status" value="1"/>
</dbReference>
<evidence type="ECO:0000313" key="8">
    <source>
        <dbReference type="EMBL" id="RMZ68473.1"/>
    </source>
</evidence>
<feature type="binding site" evidence="6">
    <location>
        <position position="233"/>
    </location>
    <ligand>
        <name>FAD</name>
        <dbReference type="ChEBI" id="CHEBI:57692"/>
    </ligand>
</feature>
<protein>
    <submittedName>
        <fullName evidence="8">Gmc oxidoreductase</fullName>
    </submittedName>
</protein>
<evidence type="ECO:0000259" key="7">
    <source>
        <dbReference type="PROSITE" id="PS00624"/>
    </source>
</evidence>
<dbReference type="Pfam" id="PF05199">
    <property type="entry name" value="GMC_oxred_C"/>
    <property type="match status" value="1"/>
</dbReference>
<dbReference type="InterPro" id="IPR000172">
    <property type="entry name" value="GMC_OxRdtase_N"/>
</dbReference>